<organism evidence="2 3">
    <name type="scientific">Gossypium arboreum</name>
    <name type="common">Tree cotton</name>
    <name type="synonym">Gossypium nanking</name>
    <dbReference type="NCBI Taxonomy" id="29729"/>
    <lineage>
        <taxon>Eukaryota</taxon>
        <taxon>Viridiplantae</taxon>
        <taxon>Streptophyta</taxon>
        <taxon>Embryophyta</taxon>
        <taxon>Tracheophyta</taxon>
        <taxon>Spermatophyta</taxon>
        <taxon>Magnoliopsida</taxon>
        <taxon>eudicotyledons</taxon>
        <taxon>Gunneridae</taxon>
        <taxon>Pentapetalae</taxon>
        <taxon>rosids</taxon>
        <taxon>malvids</taxon>
        <taxon>Malvales</taxon>
        <taxon>Malvaceae</taxon>
        <taxon>Malvoideae</taxon>
        <taxon>Gossypium</taxon>
    </lineage>
</organism>
<reference evidence="2 3" key="1">
    <citation type="submission" date="2023-03" db="EMBL/GenBank/DDBJ databases">
        <title>WGS of Gossypium arboreum.</title>
        <authorList>
            <person name="Yu D."/>
        </authorList>
    </citation>
    <scope>NUCLEOTIDE SEQUENCE [LARGE SCALE GENOMIC DNA]</scope>
    <source>
        <tissue evidence="2">Leaf</tissue>
    </source>
</reference>
<dbReference type="EMBL" id="JARKNE010000001">
    <property type="protein sequence ID" value="KAK5847216.1"/>
    <property type="molecule type" value="Genomic_DNA"/>
</dbReference>
<proteinExistence type="predicted"/>
<name>A0ABR0R6R5_GOSAR</name>
<gene>
    <name evidence="2" type="ORF">PVK06_003520</name>
</gene>
<dbReference type="InterPro" id="IPR036397">
    <property type="entry name" value="RNaseH_sf"/>
</dbReference>
<accession>A0ABR0R6R5</accession>
<evidence type="ECO:0000259" key="1">
    <source>
        <dbReference type="Pfam" id="PF13456"/>
    </source>
</evidence>
<feature type="domain" description="RNase H type-1" evidence="1">
    <location>
        <begin position="3"/>
        <end position="81"/>
    </location>
</feature>
<dbReference type="InterPro" id="IPR002156">
    <property type="entry name" value="RNaseH_domain"/>
</dbReference>
<dbReference type="Proteomes" id="UP001358586">
    <property type="component" value="Chromosome 1"/>
</dbReference>
<protein>
    <recommendedName>
        <fullName evidence="1">RNase H type-1 domain-containing protein</fullName>
    </recommendedName>
</protein>
<evidence type="ECO:0000313" key="2">
    <source>
        <dbReference type="EMBL" id="KAK5847216.1"/>
    </source>
</evidence>
<sequence>MTEALTLKLVVEFAKKRNFEKIIMETNYQIVHNELVKKKGKDRWKLRPIIIMLDRLIKEIPHEGIQLIRRSANQAADWVASYYKKEMSIAD</sequence>
<evidence type="ECO:0000313" key="3">
    <source>
        <dbReference type="Proteomes" id="UP001358586"/>
    </source>
</evidence>
<keyword evidence="3" id="KW-1185">Reference proteome</keyword>
<dbReference type="Pfam" id="PF13456">
    <property type="entry name" value="RVT_3"/>
    <property type="match status" value="1"/>
</dbReference>
<comment type="caution">
    <text evidence="2">The sequence shown here is derived from an EMBL/GenBank/DDBJ whole genome shotgun (WGS) entry which is preliminary data.</text>
</comment>
<dbReference type="Gene3D" id="3.30.420.10">
    <property type="entry name" value="Ribonuclease H-like superfamily/Ribonuclease H"/>
    <property type="match status" value="1"/>
</dbReference>